<organism evidence="1 2">
    <name type="scientific">Meloidogyne enterolobii</name>
    <name type="common">Root-knot nematode worm</name>
    <name type="synonym">Meloidogyne mayaguensis</name>
    <dbReference type="NCBI Taxonomy" id="390850"/>
    <lineage>
        <taxon>Eukaryota</taxon>
        <taxon>Metazoa</taxon>
        <taxon>Ecdysozoa</taxon>
        <taxon>Nematoda</taxon>
        <taxon>Chromadorea</taxon>
        <taxon>Rhabditida</taxon>
        <taxon>Tylenchina</taxon>
        <taxon>Tylenchomorpha</taxon>
        <taxon>Tylenchoidea</taxon>
        <taxon>Meloidogynidae</taxon>
        <taxon>Meloidogyninae</taxon>
        <taxon>Meloidogyne</taxon>
    </lineage>
</organism>
<protein>
    <submittedName>
        <fullName evidence="1">Uncharacterized protein</fullName>
    </submittedName>
</protein>
<reference evidence="1" key="1">
    <citation type="submission" date="2023-11" db="EMBL/GenBank/DDBJ databases">
        <authorList>
            <person name="Poullet M."/>
        </authorList>
    </citation>
    <scope>NUCLEOTIDE SEQUENCE</scope>
    <source>
        <strain evidence="1">E1834</strain>
    </source>
</reference>
<accession>A0ACB0YLV4</accession>
<evidence type="ECO:0000313" key="2">
    <source>
        <dbReference type="Proteomes" id="UP001497535"/>
    </source>
</evidence>
<sequence length="69" mass="8304">MFVPPFTSAFLFQQFHEKLSIIFRDFCQFACLFVFCLFKNPQSRSSYSYGHIFFNMFLAVFKLFPPSFF</sequence>
<name>A0ACB0YLV4_MELEN</name>
<comment type="caution">
    <text evidence="1">The sequence shown here is derived from an EMBL/GenBank/DDBJ whole genome shotgun (WGS) entry which is preliminary data.</text>
</comment>
<dbReference type="EMBL" id="CAVMJV010000014">
    <property type="protein sequence ID" value="CAK5051788.1"/>
    <property type="molecule type" value="Genomic_DNA"/>
</dbReference>
<gene>
    <name evidence="1" type="ORF">MENTE1834_LOCUS13703</name>
</gene>
<evidence type="ECO:0000313" key="1">
    <source>
        <dbReference type="EMBL" id="CAK5051788.1"/>
    </source>
</evidence>
<dbReference type="Proteomes" id="UP001497535">
    <property type="component" value="Unassembled WGS sequence"/>
</dbReference>
<proteinExistence type="predicted"/>
<keyword evidence="2" id="KW-1185">Reference proteome</keyword>